<dbReference type="InterPro" id="IPR000667">
    <property type="entry name" value="Peptidase_S13"/>
</dbReference>
<accession>A0ABX8AXL6</accession>
<dbReference type="SUPFAM" id="SSF56601">
    <property type="entry name" value="beta-lactamase/transpeptidase-like"/>
    <property type="match status" value="1"/>
</dbReference>
<keyword evidence="2 4" id="KW-0378">Hydrolase</keyword>
<name>A0ABX8AXL6_9BACT</name>
<dbReference type="Proteomes" id="UP000677668">
    <property type="component" value="Chromosome 1"/>
</dbReference>
<proteinExistence type="inferred from homology"/>
<evidence type="ECO:0000313" key="5">
    <source>
        <dbReference type="Proteomes" id="UP000677668"/>
    </source>
</evidence>
<dbReference type="Gene3D" id="3.50.80.20">
    <property type="entry name" value="D-Ala-D-Ala carboxypeptidase C, peptidase S13"/>
    <property type="match status" value="1"/>
</dbReference>
<keyword evidence="4" id="KW-0121">Carboxypeptidase</keyword>
<dbReference type="Gene3D" id="3.40.710.10">
    <property type="entry name" value="DD-peptidase/beta-lactamase superfamily"/>
    <property type="match status" value="2"/>
</dbReference>
<evidence type="ECO:0000313" key="4">
    <source>
        <dbReference type="EMBL" id="QUV93430.1"/>
    </source>
</evidence>
<dbReference type="InterPro" id="IPR012338">
    <property type="entry name" value="Beta-lactam/transpept-like"/>
</dbReference>
<reference evidence="4 5" key="1">
    <citation type="submission" date="2021-03" db="EMBL/GenBank/DDBJ databases">
        <title>Genomic and phenotypic characterization of Chloracidobacterium isolates provides evidence for multiple species.</title>
        <authorList>
            <person name="Saini M.K."/>
            <person name="Costas A.M.G."/>
            <person name="Tank M."/>
            <person name="Bryant D.A."/>
        </authorList>
    </citation>
    <scope>NUCLEOTIDE SEQUENCE [LARGE SCALE GENOMIC DNA]</scope>
    <source>
        <strain evidence="4 5">N</strain>
    </source>
</reference>
<organism evidence="4 5">
    <name type="scientific">Chloracidobacterium sp. N</name>
    <dbReference type="NCBI Taxonomy" id="2821540"/>
    <lineage>
        <taxon>Bacteria</taxon>
        <taxon>Pseudomonadati</taxon>
        <taxon>Acidobacteriota</taxon>
        <taxon>Terriglobia</taxon>
        <taxon>Terriglobales</taxon>
        <taxon>Acidobacteriaceae</taxon>
        <taxon>Chloracidobacterium</taxon>
        <taxon>Chloracidobacterium aggregatum</taxon>
    </lineage>
</organism>
<dbReference type="RefSeq" id="WP_211421811.1">
    <property type="nucleotide sequence ID" value="NZ_CP072642.1"/>
</dbReference>
<keyword evidence="5" id="KW-1185">Reference proteome</keyword>
<dbReference type="PRINTS" id="PR00922">
    <property type="entry name" value="DADACBPTASE3"/>
</dbReference>
<keyword evidence="4" id="KW-0645">Protease</keyword>
<gene>
    <name evidence="4" type="primary">dacB</name>
    <name evidence="4" type="ORF">J8C05_08625</name>
</gene>
<dbReference type="PANTHER" id="PTHR30023">
    <property type="entry name" value="D-ALANYL-D-ALANINE CARBOXYPEPTIDASE"/>
    <property type="match status" value="1"/>
</dbReference>
<evidence type="ECO:0000256" key="3">
    <source>
        <dbReference type="SAM" id="MobiDB-lite"/>
    </source>
</evidence>
<sequence length="562" mass="59504">MLQQPYPASCPASWLKAAVRLALAAGLLWAAVPVVEAQRAGRPAARPVQKAAPKSSPKGNPQPPSAPLTSPGKPLPAGALQAFVEQLAARPALQGARLGIHIEDAETGEVLADVAGEKRFLPASNMKLVTTAAALGVLGPDFRVRTSVYMPPPDANGVVTGDLTLVGRGDPTISDRYNTDKKDTRLTPLEQLADRVAAAGIREITGDVVGDESYFRAAPLGDGWGWDDLQWYYGAEVSALSVADNHVTLTVAPTRPGEKVAVTCTPATDYITLRNEAVTAAGKETDTFGLHRGLADNVIELYGALPPNGGRELGVAVHDPARFAAHLFRDLLVRRGIVVRGGIRRADANLRQRQPLALETLREVAFIESPPLALWVRTTNKISSNLYAELLLRHLGKTRGTPDKDADVAGCEVVAEFLARAGVAVAELKIRDGSGLSRLDNLTPGALTALLRFMRKHPTWDVFYDSLPVAGVDGTLRSRMKGTRAADNLRAKTGTLDDVSALAGYVTAANGRVLVFSFVANHLNTARTAGVAAGDDLGKAMAEYTGAAATPTKTAAVETEKR</sequence>
<dbReference type="EC" id="3.4.16.4" evidence="4"/>
<dbReference type="Pfam" id="PF02113">
    <property type="entry name" value="Peptidase_S13"/>
    <property type="match status" value="1"/>
</dbReference>
<protein>
    <submittedName>
        <fullName evidence="4">D-alanyl-D-alanine carboxypeptidase/D-alanyl-D-alanine-endopeptidase</fullName>
        <ecNumber evidence="4">3.4.16.4</ecNumber>
    </submittedName>
</protein>
<comment type="similarity">
    <text evidence="1">Belongs to the peptidase S13 family.</text>
</comment>
<evidence type="ECO:0000256" key="2">
    <source>
        <dbReference type="ARBA" id="ARBA00022801"/>
    </source>
</evidence>
<dbReference type="NCBIfam" id="TIGR00666">
    <property type="entry name" value="PBP4"/>
    <property type="match status" value="1"/>
</dbReference>
<evidence type="ECO:0000256" key="1">
    <source>
        <dbReference type="ARBA" id="ARBA00006096"/>
    </source>
</evidence>
<feature type="region of interest" description="Disordered" evidence="3">
    <location>
        <begin position="40"/>
        <end position="75"/>
    </location>
</feature>
<dbReference type="EMBL" id="CP072642">
    <property type="protein sequence ID" value="QUV93430.1"/>
    <property type="molecule type" value="Genomic_DNA"/>
</dbReference>
<dbReference type="PANTHER" id="PTHR30023:SF0">
    <property type="entry name" value="PENICILLIN-SENSITIVE CARBOXYPEPTIDASE A"/>
    <property type="match status" value="1"/>
</dbReference>
<dbReference type="GO" id="GO:0009002">
    <property type="term" value="F:serine-type D-Ala-D-Ala carboxypeptidase activity"/>
    <property type="evidence" value="ECO:0007669"/>
    <property type="project" value="UniProtKB-EC"/>
</dbReference>